<evidence type="ECO:0000259" key="9">
    <source>
        <dbReference type="Pfam" id="PF02108"/>
    </source>
</evidence>
<reference evidence="10 11" key="1">
    <citation type="journal article" date="2014" name="Genome Announc.">
        <title>Draft Genome Sequence of Bacillus alcalophilus AV1934, a Classic Alkaliphile Isolated from Human Feces in 1934.</title>
        <authorList>
            <person name="Attie O."/>
            <person name="Jayaprakash A."/>
            <person name="Shah H."/>
            <person name="Paulsen I.T."/>
            <person name="Morino M."/>
            <person name="Takahashi Y."/>
            <person name="Narumi I."/>
            <person name="Sachidanandam R."/>
            <person name="Satoh K."/>
            <person name="Ito M."/>
            <person name="Krulwich T.A."/>
        </authorList>
    </citation>
    <scope>NUCLEOTIDE SEQUENCE [LARGE SCALE GENOMIC DNA]</scope>
    <source>
        <strain evidence="10 11">AV1934</strain>
    </source>
</reference>
<gene>
    <name evidence="10" type="ORF">BALCAV_0205670</name>
</gene>
<evidence type="ECO:0000256" key="6">
    <source>
        <dbReference type="ARBA" id="ARBA00023225"/>
    </source>
</evidence>
<dbReference type="STRING" id="1218173.BALCAV_0205670"/>
<evidence type="ECO:0000256" key="4">
    <source>
        <dbReference type="ARBA" id="ARBA00022795"/>
    </source>
</evidence>
<keyword evidence="3" id="KW-0813">Transport</keyword>
<accession>A0A094YXM4</accession>
<keyword evidence="6" id="KW-1006">Bacterial flagellum protein export</keyword>
<dbReference type="PANTHER" id="PTHR34982">
    <property type="entry name" value="YOP PROTEINS TRANSLOCATION PROTEIN L"/>
    <property type="match status" value="1"/>
</dbReference>
<evidence type="ECO:0000313" key="11">
    <source>
        <dbReference type="Proteomes" id="UP000002754"/>
    </source>
</evidence>
<evidence type="ECO:0000256" key="5">
    <source>
        <dbReference type="ARBA" id="ARBA00022927"/>
    </source>
</evidence>
<feature type="domain" description="Flagellar assembly protein FliH/Type III secretion system HrpE" evidence="9">
    <location>
        <begin position="120"/>
        <end position="246"/>
    </location>
</feature>
<dbReference type="EMBL" id="ALPT02000013">
    <property type="protein sequence ID" value="KGA98252.1"/>
    <property type="molecule type" value="Genomic_DNA"/>
</dbReference>
<dbReference type="GO" id="GO:0005829">
    <property type="term" value="C:cytosol"/>
    <property type="evidence" value="ECO:0007669"/>
    <property type="project" value="TreeGrafter"/>
</dbReference>
<dbReference type="GO" id="GO:0044781">
    <property type="term" value="P:bacterial-type flagellum organization"/>
    <property type="evidence" value="ECO:0007669"/>
    <property type="project" value="UniProtKB-KW"/>
</dbReference>
<sequence>MISLSNVIKSPQTSGTEGKQISILPLEQFIPVLNEGKTELRVNEQQKKQEIESLLQQAEDEAKRLKEQAQLEIEQMQQQLNNLRQKQLEEIELLKEEAIQSGYQSGFEQGKEEAFRQYEQKLTEASHIVEVAKHDYEQMLSEAEPQMIDIAHLLANRVLGERFEVNAEHWNQMLEQVMREVREHEEVKLYVTPAWYEHTVKQKEELKQLLSRTENLFIYPDLNLPTNGCVVETRLGRMEATLDRQLLELKNQLQEMLEGLHK</sequence>
<feature type="coiled-coil region" evidence="8">
    <location>
        <begin position="167"/>
        <end position="255"/>
    </location>
</feature>
<dbReference type="InterPro" id="IPR018035">
    <property type="entry name" value="Flagellar_FliH/T3SS_HrpE"/>
</dbReference>
<keyword evidence="4" id="KW-1005">Bacterial flagellum biogenesis</keyword>
<evidence type="ECO:0000256" key="7">
    <source>
        <dbReference type="NCBIfam" id="TIGR03825"/>
    </source>
</evidence>
<dbReference type="AlphaFoldDB" id="A0A094YXM4"/>
<evidence type="ECO:0000313" key="10">
    <source>
        <dbReference type="EMBL" id="KGA98252.1"/>
    </source>
</evidence>
<dbReference type="GO" id="GO:0015031">
    <property type="term" value="P:protein transport"/>
    <property type="evidence" value="ECO:0007669"/>
    <property type="project" value="UniProtKB-KW"/>
</dbReference>
<proteinExistence type="inferred from homology"/>
<dbReference type="OrthoDB" id="19020at2"/>
<evidence type="ECO:0000256" key="8">
    <source>
        <dbReference type="SAM" id="Coils"/>
    </source>
</evidence>
<dbReference type="Pfam" id="PF02108">
    <property type="entry name" value="FliH"/>
    <property type="match status" value="1"/>
</dbReference>
<evidence type="ECO:0000256" key="2">
    <source>
        <dbReference type="ARBA" id="ARBA00006602"/>
    </source>
</evidence>
<keyword evidence="5" id="KW-0653">Protein transport</keyword>
<dbReference type="InterPro" id="IPR051472">
    <property type="entry name" value="T3SS_Stator/FliH"/>
</dbReference>
<name>A0A094YXM4_ALKAL</name>
<feature type="coiled-coil region" evidence="8">
    <location>
        <begin position="37"/>
        <end position="97"/>
    </location>
</feature>
<organism evidence="10 11">
    <name type="scientific">Alkalihalobacillus alcalophilus ATCC 27647 = CGMCC 1.3604</name>
    <dbReference type="NCBI Taxonomy" id="1218173"/>
    <lineage>
        <taxon>Bacteria</taxon>
        <taxon>Bacillati</taxon>
        <taxon>Bacillota</taxon>
        <taxon>Bacilli</taxon>
        <taxon>Bacillales</taxon>
        <taxon>Bacillaceae</taxon>
        <taxon>Alkalihalobacillus</taxon>
    </lineage>
</organism>
<comment type="similarity">
    <text evidence="2">Belongs to the FliH family.</text>
</comment>
<comment type="caution">
    <text evidence="10">The sequence shown here is derived from an EMBL/GenBank/DDBJ whole genome shotgun (WGS) entry which is preliminary data.</text>
</comment>
<keyword evidence="11" id="KW-1185">Reference proteome</keyword>
<dbReference type="Proteomes" id="UP000002754">
    <property type="component" value="Unassembled WGS sequence"/>
</dbReference>
<keyword evidence="8" id="KW-0175">Coiled coil</keyword>
<comment type="function">
    <text evidence="1">Needed for flagellar regrowth and assembly.</text>
</comment>
<dbReference type="InterPro" id="IPR022524">
    <property type="entry name" value="FliH_Bacilli"/>
</dbReference>
<dbReference type="eggNOG" id="COG1317">
    <property type="taxonomic scope" value="Bacteria"/>
</dbReference>
<dbReference type="NCBIfam" id="TIGR03825">
    <property type="entry name" value="FliH_bacil"/>
    <property type="match status" value="1"/>
</dbReference>
<evidence type="ECO:0000256" key="1">
    <source>
        <dbReference type="ARBA" id="ARBA00003041"/>
    </source>
</evidence>
<evidence type="ECO:0000256" key="3">
    <source>
        <dbReference type="ARBA" id="ARBA00022448"/>
    </source>
</evidence>
<protein>
    <recommendedName>
        <fullName evidence="7">Flagellar assembly protein FliH</fullName>
    </recommendedName>
</protein>
<dbReference type="PANTHER" id="PTHR34982:SF1">
    <property type="entry name" value="FLAGELLAR ASSEMBLY PROTEIN FLIH"/>
    <property type="match status" value="1"/>
</dbReference>